<dbReference type="SUPFAM" id="SSF53756">
    <property type="entry name" value="UDP-Glycosyltransferase/glycogen phosphorylase"/>
    <property type="match status" value="1"/>
</dbReference>
<evidence type="ECO:0000313" key="3">
    <source>
        <dbReference type="Proteomes" id="UP001221546"/>
    </source>
</evidence>
<dbReference type="RefSeq" id="WP_310885164.1">
    <property type="nucleotide sequence ID" value="NZ_CP121646.1"/>
</dbReference>
<sequence length="606" mass="67227">MVRIHDALDTATLAYGSTSGAAHQDETINQHVFDQQLDEIPPELDEPGGAGSAHSIASDEAADVVNPQPDLKLVVISNRIAPFDPNKPQTGGLAAALEPVVQRSGGVWVGSSENRGDGTQVPLPLVETGAGFVARLDLPAADHAGYYRGFSNSTLWPALHSLPDRMSVSEDDYECYQRTNSYIAGAVYDVRDWDVFWVHDYHLLPLGAQLNELGIDRPTGFFLHTPWPEPDMVDRVPNHRELMKSTLKYDLAGFQTNRDLNNYSAYLRTHFGLETKDGVVTTERGQTRLKKFPIGIDPKQFADYLAADLSPAEQGKVSSLLQNFEGAKFAIGVDRLDYTKGIDKRVEGFNQLLRTEPRSISLLQIAPSSRADVEQYQKYKDDVKSAINRVNAKHGTDRWSPIHYRNDSFSQAALARLYRAAHVGVVTPLRDGMNLVAKEYVAAQDPKDPGVLVLSKFAGAAEDFNENEALLVDPNHPEEIAAAISKASHMPLEERVTRWRSMMDKIESYTIHDWAADYVSELDKSRVTVPADQFHHLGLGWTNEGQMPLYQNYTEALTAFNDVDPRDAALKEAAYADVKSSFEALAAQLMHTQNRLWVLPAPDSFA</sequence>
<gene>
    <name evidence="2" type="ORF">QA636_34160</name>
</gene>
<evidence type="ECO:0000256" key="1">
    <source>
        <dbReference type="ARBA" id="ARBA00008799"/>
    </source>
</evidence>
<name>A0ABY8JDG4_9BRAD</name>
<dbReference type="PANTHER" id="PTHR10788">
    <property type="entry name" value="TREHALOSE-6-PHOSPHATE SYNTHASE"/>
    <property type="match status" value="1"/>
</dbReference>
<reference evidence="2 3" key="1">
    <citation type="submission" date="2023-04" db="EMBL/GenBank/DDBJ databases">
        <title>Australian commercial rhizobial inoculants.</title>
        <authorList>
            <person name="Kohlmeier M.G."/>
            <person name="O'Hara G.W."/>
            <person name="Colombi E."/>
            <person name="Ramsay J.P."/>
            <person name="Terpolilli J."/>
        </authorList>
    </citation>
    <scope>NUCLEOTIDE SEQUENCE [LARGE SCALE GENOMIC DNA]</scope>
    <source>
        <strain evidence="2 3">CB627</strain>
    </source>
</reference>
<protein>
    <submittedName>
        <fullName evidence="2">Trehalose-6-phosphate synthase</fullName>
    </submittedName>
</protein>
<dbReference type="EMBL" id="CP121646">
    <property type="protein sequence ID" value="WFU62491.1"/>
    <property type="molecule type" value="Genomic_DNA"/>
</dbReference>
<evidence type="ECO:0000313" key="2">
    <source>
        <dbReference type="EMBL" id="WFU62491.1"/>
    </source>
</evidence>
<accession>A0ABY8JDG4</accession>
<dbReference type="CDD" id="cd03788">
    <property type="entry name" value="GT20_TPS"/>
    <property type="match status" value="1"/>
</dbReference>
<comment type="similarity">
    <text evidence="1">Belongs to the glycosyltransferase 20 family.</text>
</comment>
<dbReference type="PANTHER" id="PTHR10788:SF106">
    <property type="entry name" value="BCDNA.GH08860"/>
    <property type="match status" value="1"/>
</dbReference>
<dbReference type="Pfam" id="PF00982">
    <property type="entry name" value="Glyco_transf_20"/>
    <property type="match status" value="1"/>
</dbReference>
<dbReference type="Proteomes" id="UP001221546">
    <property type="component" value="Chromosome"/>
</dbReference>
<dbReference type="InterPro" id="IPR001830">
    <property type="entry name" value="Glyco_trans_20"/>
</dbReference>
<keyword evidence="3" id="KW-1185">Reference proteome</keyword>
<proteinExistence type="inferred from homology"/>
<dbReference type="Gene3D" id="3.40.50.2000">
    <property type="entry name" value="Glycogen Phosphorylase B"/>
    <property type="match status" value="2"/>
</dbReference>
<organism evidence="2 3">
    <name type="scientific">Bradyrhizobium brasilense</name>
    <dbReference type="NCBI Taxonomy" id="1419277"/>
    <lineage>
        <taxon>Bacteria</taxon>
        <taxon>Pseudomonadati</taxon>
        <taxon>Pseudomonadota</taxon>
        <taxon>Alphaproteobacteria</taxon>
        <taxon>Hyphomicrobiales</taxon>
        <taxon>Nitrobacteraceae</taxon>
        <taxon>Bradyrhizobium</taxon>
    </lineage>
</organism>